<dbReference type="Proteomes" id="UP001148018">
    <property type="component" value="Unassembled WGS sequence"/>
</dbReference>
<name>A0A9Q0DIT0_9TELE</name>
<evidence type="ECO:0000259" key="3">
    <source>
        <dbReference type="PROSITE" id="PS50238"/>
    </source>
</evidence>
<accession>A0A9Q0DIT0</accession>
<dbReference type="InterPro" id="IPR039102">
    <property type="entry name" value="FAM13"/>
</dbReference>
<dbReference type="SMART" id="SM00324">
    <property type="entry name" value="RhoGAP"/>
    <property type="match status" value="1"/>
</dbReference>
<dbReference type="InterPro" id="IPR000198">
    <property type="entry name" value="RhoGAP_dom"/>
</dbReference>
<dbReference type="AlphaFoldDB" id="A0A9Q0DIT0"/>
<dbReference type="EMBL" id="JANIIK010000116">
    <property type="protein sequence ID" value="KAJ3588273.1"/>
    <property type="molecule type" value="Genomic_DNA"/>
</dbReference>
<keyword evidence="5" id="KW-1185">Reference proteome</keyword>
<dbReference type="Pfam" id="PF26116">
    <property type="entry name" value="FAM13A"/>
    <property type="match status" value="1"/>
</dbReference>
<feature type="non-terminal residue" evidence="4">
    <location>
        <position position="1"/>
    </location>
</feature>
<dbReference type="SUPFAM" id="SSF48350">
    <property type="entry name" value="GTPase activation domain, GAP"/>
    <property type="match status" value="1"/>
</dbReference>
<dbReference type="PANTHER" id="PTHR15904">
    <property type="entry name" value="FAM13"/>
    <property type="match status" value="1"/>
</dbReference>
<dbReference type="PROSITE" id="PS50238">
    <property type="entry name" value="RHOGAP"/>
    <property type="match status" value="1"/>
</dbReference>
<comment type="caution">
    <text evidence="4">The sequence shown here is derived from an EMBL/GenBank/DDBJ whole genome shotgun (WGS) entry which is preliminary data.</text>
</comment>
<feature type="region of interest" description="Disordered" evidence="2">
    <location>
        <begin position="251"/>
        <end position="277"/>
    </location>
</feature>
<dbReference type="Pfam" id="PF00620">
    <property type="entry name" value="RhoGAP"/>
    <property type="match status" value="1"/>
</dbReference>
<dbReference type="InterPro" id="IPR059029">
    <property type="entry name" value="FAM13A_dom"/>
</dbReference>
<proteinExistence type="inferred from homology"/>
<organism evidence="4 5">
    <name type="scientific">Muraenolepis orangiensis</name>
    <name type="common">Patagonian moray cod</name>
    <dbReference type="NCBI Taxonomy" id="630683"/>
    <lineage>
        <taxon>Eukaryota</taxon>
        <taxon>Metazoa</taxon>
        <taxon>Chordata</taxon>
        <taxon>Craniata</taxon>
        <taxon>Vertebrata</taxon>
        <taxon>Euteleostomi</taxon>
        <taxon>Actinopterygii</taxon>
        <taxon>Neopterygii</taxon>
        <taxon>Teleostei</taxon>
        <taxon>Neoteleostei</taxon>
        <taxon>Acanthomorphata</taxon>
        <taxon>Zeiogadaria</taxon>
        <taxon>Gadariae</taxon>
        <taxon>Gadiformes</taxon>
        <taxon>Muraenolepidoidei</taxon>
        <taxon>Muraenolepididae</taxon>
        <taxon>Muraenolepis</taxon>
    </lineage>
</organism>
<dbReference type="OrthoDB" id="185175at2759"/>
<feature type="domain" description="Rho-GAP" evidence="3">
    <location>
        <begin position="22"/>
        <end position="212"/>
    </location>
</feature>
<dbReference type="Gene3D" id="1.10.555.10">
    <property type="entry name" value="Rho GTPase activation protein"/>
    <property type="match status" value="1"/>
</dbReference>
<gene>
    <name evidence="4" type="ORF">NHX12_011867</name>
</gene>
<comment type="similarity">
    <text evidence="1">Belongs to the FAM13 family.</text>
</comment>
<dbReference type="GO" id="GO:0007165">
    <property type="term" value="P:signal transduction"/>
    <property type="evidence" value="ECO:0007669"/>
    <property type="project" value="InterPro"/>
</dbReference>
<protein>
    <recommendedName>
        <fullName evidence="3">Rho-GAP domain-containing protein</fullName>
    </recommendedName>
</protein>
<dbReference type="PANTHER" id="PTHR15904:SF16">
    <property type="entry name" value="PROTEIN FAM13B"/>
    <property type="match status" value="1"/>
</dbReference>
<reference evidence="4" key="1">
    <citation type="submission" date="2022-07" db="EMBL/GenBank/DDBJ databases">
        <title>Chromosome-level genome of Muraenolepis orangiensis.</title>
        <authorList>
            <person name="Kim J."/>
        </authorList>
    </citation>
    <scope>NUCLEOTIDE SEQUENCE</scope>
    <source>
        <strain evidence="4">KU_S4_2022</strain>
        <tissue evidence="4">Muscle</tissue>
    </source>
</reference>
<evidence type="ECO:0000313" key="5">
    <source>
        <dbReference type="Proteomes" id="UP001148018"/>
    </source>
</evidence>
<evidence type="ECO:0000256" key="1">
    <source>
        <dbReference type="ARBA" id="ARBA00007549"/>
    </source>
</evidence>
<evidence type="ECO:0000313" key="4">
    <source>
        <dbReference type="EMBL" id="KAJ3588273.1"/>
    </source>
</evidence>
<dbReference type="InterPro" id="IPR008936">
    <property type="entry name" value="Rho_GTPase_activation_prot"/>
</dbReference>
<evidence type="ECO:0000256" key="2">
    <source>
        <dbReference type="SAM" id="MobiDB-lite"/>
    </source>
</evidence>
<sequence length="366" mass="42903">MRKSVSWLLGNKGGTSSQVFGVSLEEVSRTHSPCGQDVPLLVQHIVQYIEDHGRLNLEGLFVVNGNTERVDWLRQRYDSGEGVELEEEGDLPSAVGLLRLFLQELPEPLITMEIQTHLLHLHQDYSSEEEVYRNMKFLLQQLPQLSYSLLRFLCGFLGRVASVQHDHWPTGALAAVFGPDIFHLWTRGEDIREQQAVSRILTELLDHQEGLFESDSDDDLSSNNDYSSINEQRFLDFGAHSARRFVLPEPDVFHPSKTHRPRRASFGSKEALKASDSTAQQLNKKLQHLKKKMRQFEEHFERERNYKLWKARSEKKRLRKTIREFEEEFYRHHGRRVQKEERTTLLDEYRDYKRIKAKLRLLEVLI</sequence>